<evidence type="ECO:0000259" key="1">
    <source>
        <dbReference type="Pfam" id="PF13490"/>
    </source>
</evidence>
<feature type="domain" description="Putative zinc-finger" evidence="1">
    <location>
        <begin position="4"/>
        <end position="37"/>
    </location>
</feature>
<name>A0A1T1APC7_RHOFE</name>
<dbReference type="AlphaFoldDB" id="A0A1T1APC7"/>
<keyword evidence="3" id="KW-1185">Reference proteome</keyword>
<dbReference type="RefSeq" id="WP_078363658.1">
    <property type="nucleotide sequence ID" value="NZ_NRRK01000017.1"/>
</dbReference>
<dbReference type="Proteomes" id="UP000190750">
    <property type="component" value="Unassembled WGS sequence"/>
</dbReference>
<gene>
    <name evidence="2" type="ORF">RF819_03360</name>
</gene>
<sequence>MMNCQHATQLMSESQERALLLPEKVGLKFHLMMCSGCKNFSVQLPFLSQVMKAYAQGQDEAPPTEPPK</sequence>
<organism evidence="2 3">
    <name type="scientific">Rhodoferax fermentans</name>
    <dbReference type="NCBI Taxonomy" id="28066"/>
    <lineage>
        <taxon>Bacteria</taxon>
        <taxon>Pseudomonadati</taxon>
        <taxon>Pseudomonadota</taxon>
        <taxon>Betaproteobacteria</taxon>
        <taxon>Burkholderiales</taxon>
        <taxon>Comamonadaceae</taxon>
        <taxon>Rhodoferax</taxon>
    </lineage>
</organism>
<dbReference type="InterPro" id="IPR027383">
    <property type="entry name" value="Znf_put"/>
</dbReference>
<evidence type="ECO:0000313" key="3">
    <source>
        <dbReference type="Proteomes" id="UP000190750"/>
    </source>
</evidence>
<protein>
    <recommendedName>
        <fullName evidence="1">Putative zinc-finger domain-containing protein</fullName>
    </recommendedName>
</protein>
<dbReference type="Pfam" id="PF13490">
    <property type="entry name" value="zf-HC2"/>
    <property type="match status" value="1"/>
</dbReference>
<dbReference type="STRING" id="28066.RF819_03360"/>
<reference evidence="2 3" key="1">
    <citation type="submission" date="2017-01" db="EMBL/GenBank/DDBJ databases">
        <title>Genome sequencing of Rhodoferax fermentans JCM 7819.</title>
        <authorList>
            <person name="Kim Y.J."/>
            <person name="Farh M.E.-A."/>
            <person name="Yang D.-C."/>
        </authorList>
    </citation>
    <scope>NUCLEOTIDE SEQUENCE [LARGE SCALE GENOMIC DNA]</scope>
    <source>
        <strain evidence="2 3">JCM 7819</strain>
    </source>
</reference>
<evidence type="ECO:0000313" key="2">
    <source>
        <dbReference type="EMBL" id="OOV05877.1"/>
    </source>
</evidence>
<proteinExistence type="predicted"/>
<dbReference type="EMBL" id="MTJN01000002">
    <property type="protein sequence ID" value="OOV05877.1"/>
    <property type="molecule type" value="Genomic_DNA"/>
</dbReference>
<accession>A0A1T1APC7</accession>
<comment type="caution">
    <text evidence="2">The sequence shown here is derived from an EMBL/GenBank/DDBJ whole genome shotgun (WGS) entry which is preliminary data.</text>
</comment>
<dbReference type="OrthoDB" id="8374021at2"/>